<dbReference type="EMBL" id="HBGA01139698">
    <property type="protein sequence ID" value="CAD9040170.1"/>
    <property type="molecule type" value="Transcribed_RNA"/>
</dbReference>
<feature type="compositionally biased region" description="Polar residues" evidence="1">
    <location>
        <begin position="136"/>
        <end position="154"/>
    </location>
</feature>
<sequence length="763" mass="83601">MGCIIPRTKQNDVLDPCDSVMKFKNYEITALKPFSESSYAVDAPLESSCPYPTTPKVDDIIVYRDAVPSTKTSQPPDAPPNGNVPSACTILSPRKRTTLLADYDYKMMMHQAEIARSPRPSLYESTTMSPKCHMVNNSAKPLASPSTKVSTQSLVAKPLASPSTTMSPRSPMARPQASPSTTMSTTSPLTKHSTSSSLLLPTTSSVAKRHMISPIGPSPKSEKRRGPQKALTMTSSDTLDGHHNPVVWKSPCDVHVDRCNGFPSHDPILPYPHLDDIPKLNPQATNDHYHADALNLNEPCGPGEVIILYQHPAFDLGAWDSATVESSSSCHSTSSTLSNLTKMSSSTVPPKVQVPCLWLDKIISWNDEEVLKAPRGSPMTKADIHQPSNFGIEELNWHHVDGHPHNMEAATQGVYPHGSTLLDETTSALPFSSNQGMLSVQGEIVDSVLNAPSSLPRHLEPPLKRTWLCGNLTYQNVYIMHRRSQPKPMQGKVQAPVPLVISNKQEQSASPSICGAEHGFDKGNEIVVPKPNHQQWRPHGFAKRSPGIPKSHSYDEKGFRDSLEQVGPPLDVDTLPRESTSRYYIQQDRLQYQKDNLPCGSQSNLSLEQAGLPLTMDSLCCVPFDNHQLALANPASPLSPLCGIPFDCQSAWNSEKDYDVHDARRRSNNTPSTMLPNTWYTMDGYRSNAPSSIVSMSGSPVNASRSKLSNLMLPTRIALCNVARRFSAPPASSKPCLNKGMLENHIPSSASHCEFQHTLCQDL</sequence>
<name>A0A7S1JCY1_9EUGL</name>
<feature type="region of interest" description="Disordered" evidence="1">
    <location>
        <begin position="136"/>
        <end position="242"/>
    </location>
</feature>
<feature type="region of interest" description="Disordered" evidence="1">
    <location>
        <begin position="69"/>
        <end position="89"/>
    </location>
</feature>
<protein>
    <submittedName>
        <fullName evidence="2">Uncharacterized protein</fullName>
    </submittedName>
</protein>
<reference evidence="2" key="1">
    <citation type="submission" date="2021-01" db="EMBL/GenBank/DDBJ databases">
        <authorList>
            <person name="Corre E."/>
            <person name="Pelletier E."/>
            <person name="Niang G."/>
            <person name="Scheremetjew M."/>
            <person name="Finn R."/>
            <person name="Kale V."/>
            <person name="Holt S."/>
            <person name="Cochrane G."/>
            <person name="Meng A."/>
            <person name="Brown T."/>
            <person name="Cohen L."/>
        </authorList>
    </citation>
    <scope>NUCLEOTIDE SEQUENCE</scope>
    <source>
        <strain evidence="2">NIES-381</strain>
    </source>
</reference>
<feature type="compositionally biased region" description="Low complexity" evidence="1">
    <location>
        <begin position="161"/>
        <end position="205"/>
    </location>
</feature>
<evidence type="ECO:0000256" key="1">
    <source>
        <dbReference type="SAM" id="MobiDB-lite"/>
    </source>
</evidence>
<evidence type="ECO:0000313" key="2">
    <source>
        <dbReference type="EMBL" id="CAD9040170.1"/>
    </source>
</evidence>
<feature type="region of interest" description="Disordered" evidence="1">
    <location>
        <begin position="532"/>
        <end position="555"/>
    </location>
</feature>
<proteinExistence type="predicted"/>
<dbReference type="AlphaFoldDB" id="A0A7S1JCY1"/>
<accession>A0A7S1JCY1</accession>
<gene>
    <name evidence="2" type="ORF">EGYM00392_LOCUS51336</name>
</gene>
<organism evidence="2">
    <name type="scientific">Eutreptiella gymnastica</name>
    <dbReference type="NCBI Taxonomy" id="73025"/>
    <lineage>
        <taxon>Eukaryota</taxon>
        <taxon>Discoba</taxon>
        <taxon>Euglenozoa</taxon>
        <taxon>Euglenida</taxon>
        <taxon>Spirocuta</taxon>
        <taxon>Euglenophyceae</taxon>
        <taxon>Eutreptiales</taxon>
        <taxon>Eutreptiaceae</taxon>
        <taxon>Eutreptiella</taxon>
    </lineage>
</organism>